<organism evidence="1 2">
    <name type="scientific">Virgisporangium aurantiacum</name>
    <dbReference type="NCBI Taxonomy" id="175570"/>
    <lineage>
        <taxon>Bacteria</taxon>
        <taxon>Bacillati</taxon>
        <taxon>Actinomycetota</taxon>
        <taxon>Actinomycetes</taxon>
        <taxon>Micromonosporales</taxon>
        <taxon>Micromonosporaceae</taxon>
        <taxon>Virgisporangium</taxon>
    </lineage>
</organism>
<sequence>MAEHSDVVELRALVPMEPGGTERIDWTAAEASLGTRLPADYRSFLDTYGVGDILNMVVLPPMEIDVIGPSIATETDEFRTLWNEDGGVTGVAGDVLPWGGGCNANLLGWLTTGPDPDAWPVVVWRRHMSSDETHWALFDCGMVRFIVRLMRAEFDRCPLGDASLWGRPAPFISRREQRRRLVAGLDPMTGEPDPYAEMFPIHE</sequence>
<dbReference type="SUPFAM" id="SSF160631">
    <property type="entry name" value="SMI1/KNR4-like"/>
    <property type="match status" value="1"/>
</dbReference>
<name>A0A8J4E112_9ACTN</name>
<evidence type="ECO:0008006" key="3">
    <source>
        <dbReference type="Google" id="ProtNLM"/>
    </source>
</evidence>
<evidence type="ECO:0000313" key="1">
    <source>
        <dbReference type="EMBL" id="GIJ58330.1"/>
    </source>
</evidence>
<dbReference type="Gene3D" id="3.40.1580.10">
    <property type="entry name" value="SMI1/KNR4-like"/>
    <property type="match status" value="1"/>
</dbReference>
<dbReference type="RefSeq" id="WP_203998890.1">
    <property type="nucleotide sequence ID" value="NZ_BOPG01000034.1"/>
</dbReference>
<evidence type="ECO:0000313" key="2">
    <source>
        <dbReference type="Proteomes" id="UP000612585"/>
    </source>
</evidence>
<accession>A0A8J4E112</accession>
<dbReference type="AlphaFoldDB" id="A0A8J4E112"/>
<keyword evidence="2" id="KW-1185">Reference proteome</keyword>
<protein>
    <recommendedName>
        <fullName evidence="3">Knr4/Smi1-like domain-containing protein</fullName>
    </recommendedName>
</protein>
<gene>
    <name evidence="1" type="ORF">Vau01_058460</name>
</gene>
<dbReference type="Proteomes" id="UP000612585">
    <property type="component" value="Unassembled WGS sequence"/>
</dbReference>
<reference evidence="1" key="1">
    <citation type="submission" date="2021-01" db="EMBL/GenBank/DDBJ databases">
        <title>Whole genome shotgun sequence of Virgisporangium aurantiacum NBRC 16421.</title>
        <authorList>
            <person name="Komaki H."/>
            <person name="Tamura T."/>
        </authorList>
    </citation>
    <scope>NUCLEOTIDE SEQUENCE</scope>
    <source>
        <strain evidence="1">NBRC 16421</strain>
    </source>
</reference>
<proteinExistence type="predicted"/>
<comment type="caution">
    <text evidence="1">The sequence shown here is derived from an EMBL/GenBank/DDBJ whole genome shotgun (WGS) entry which is preliminary data.</text>
</comment>
<dbReference type="EMBL" id="BOPG01000034">
    <property type="protein sequence ID" value="GIJ58330.1"/>
    <property type="molecule type" value="Genomic_DNA"/>
</dbReference>
<dbReference type="InterPro" id="IPR037883">
    <property type="entry name" value="Knr4/Smi1-like_sf"/>
</dbReference>
<dbReference type="Pfam" id="PF14568">
    <property type="entry name" value="SUKH_6"/>
    <property type="match status" value="1"/>
</dbReference>